<accession>A0A4R6DQ06</accession>
<dbReference type="InterPro" id="IPR009081">
    <property type="entry name" value="PP-bd_ACP"/>
</dbReference>
<keyword evidence="3" id="KW-1185">Reference proteome</keyword>
<comment type="caution">
    <text evidence="2">The sequence shown here is derived from an EMBL/GenBank/DDBJ whole genome shotgun (WGS) entry which is preliminary data.</text>
</comment>
<evidence type="ECO:0000313" key="3">
    <source>
        <dbReference type="Proteomes" id="UP000295129"/>
    </source>
</evidence>
<organism evidence="2 3">
    <name type="scientific">Azoarcus indigens</name>
    <dbReference type="NCBI Taxonomy" id="29545"/>
    <lineage>
        <taxon>Bacteria</taxon>
        <taxon>Pseudomonadati</taxon>
        <taxon>Pseudomonadota</taxon>
        <taxon>Betaproteobacteria</taxon>
        <taxon>Rhodocyclales</taxon>
        <taxon>Zoogloeaceae</taxon>
        <taxon>Azoarcus</taxon>
    </lineage>
</organism>
<evidence type="ECO:0000313" key="2">
    <source>
        <dbReference type="EMBL" id="TDN47115.1"/>
    </source>
</evidence>
<sequence length="75" mass="8560">METLTLVREFARDRLGIEPERVTPETDFRGLGIDSFMLLELLFDFEDKTGTPLPRDLPTPRTVGELNAILTRLRG</sequence>
<protein>
    <submittedName>
        <fullName evidence="2">Acyl carrier protein</fullName>
    </submittedName>
</protein>
<dbReference type="OrthoDB" id="7063706at2"/>
<dbReference type="Gene3D" id="1.10.1200.10">
    <property type="entry name" value="ACP-like"/>
    <property type="match status" value="1"/>
</dbReference>
<dbReference type="PROSITE" id="PS50075">
    <property type="entry name" value="CARRIER"/>
    <property type="match status" value="1"/>
</dbReference>
<proteinExistence type="predicted"/>
<dbReference type="InterPro" id="IPR036736">
    <property type="entry name" value="ACP-like_sf"/>
</dbReference>
<dbReference type="SUPFAM" id="SSF47336">
    <property type="entry name" value="ACP-like"/>
    <property type="match status" value="1"/>
</dbReference>
<dbReference type="RefSeq" id="WP_133594410.1">
    <property type="nucleotide sequence ID" value="NZ_SNVV01000022.1"/>
</dbReference>
<dbReference type="Proteomes" id="UP000295129">
    <property type="component" value="Unassembled WGS sequence"/>
</dbReference>
<dbReference type="AlphaFoldDB" id="A0A4R6DQ06"/>
<dbReference type="EMBL" id="SNVV01000022">
    <property type="protein sequence ID" value="TDN47115.1"/>
    <property type="molecule type" value="Genomic_DNA"/>
</dbReference>
<name>A0A4R6DQ06_9RHOO</name>
<reference evidence="2 3" key="1">
    <citation type="submission" date="2019-03" db="EMBL/GenBank/DDBJ databases">
        <title>Genomic Encyclopedia of Type Strains, Phase IV (KMG-IV): sequencing the most valuable type-strain genomes for metagenomic binning, comparative biology and taxonomic classification.</title>
        <authorList>
            <person name="Goeker M."/>
        </authorList>
    </citation>
    <scope>NUCLEOTIDE SEQUENCE [LARGE SCALE GENOMIC DNA]</scope>
    <source>
        <strain evidence="2 3">DSM 12121</strain>
    </source>
</reference>
<dbReference type="Pfam" id="PF00550">
    <property type="entry name" value="PP-binding"/>
    <property type="match status" value="1"/>
</dbReference>
<gene>
    <name evidence="2" type="ORF">C7389_12272</name>
</gene>
<evidence type="ECO:0000259" key="1">
    <source>
        <dbReference type="PROSITE" id="PS50075"/>
    </source>
</evidence>
<feature type="domain" description="Carrier" evidence="1">
    <location>
        <begin position="1"/>
        <end position="74"/>
    </location>
</feature>